<gene>
    <name evidence="1" type="ORF">CCOS865_01997</name>
</gene>
<keyword evidence="2" id="KW-1185">Reference proteome</keyword>
<dbReference type="AlphaFoldDB" id="A0A383RTP9"/>
<evidence type="ECO:0000313" key="1">
    <source>
        <dbReference type="EMBL" id="SYX89738.1"/>
    </source>
</evidence>
<dbReference type="InterPro" id="IPR022385">
    <property type="entry name" value="Rhs_assc_core"/>
</dbReference>
<dbReference type="NCBIfam" id="TIGR03696">
    <property type="entry name" value="Rhs_assc_core"/>
    <property type="match status" value="1"/>
</dbReference>
<evidence type="ECO:0000313" key="2">
    <source>
        <dbReference type="Proteomes" id="UP000263595"/>
    </source>
</evidence>
<protein>
    <submittedName>
        <fullName evidence="1">YD repeat protein</fullName>
    </submittedName>
</protein>
<dbReference type="Proteomes" id="UP000263595">
    <property type="component" value="Unassembled WGS sequence"/>
</dbReference>
<dbReference type="EMBL" id="UNOZ01000013">
    <property type="protein sequence ID" value="SYX89738.1"/>
    <property type="molecule type" value="Genomic_DNA"/>
</dbReference>
<reference evidence="2" key="1">
    <citation type="submission" date="2018-08" db="EMBL/GenBank/DDBJ databases">
        <authorList>
            <person name="Blom J."/>
        </authorList>
    </citation>
    <scope>NUCLEOTIDE SEQUENCE [LARGE SCALE GENOMIC DNA]</scope>
    <source>
        <strain evidence="2">CCOS 865</strain>
    </source>
</reference>
<organism evidence="1 2">
    <name type="scientific">Pseudomonas reidholzensis</name>
    <dbReference type="NCBI Taxonomy" id="1785162"/>
    <lineage>
        <taxon>Bacteria</taxon>
        <taxon>Pseudomonadati</taxon>
        <taxon>Pseudomonadota</taxon>
        <taxon>Gammaproteobacteria</taxon>
        <taxon>Pseudomonadales</taxon>
        <taxon>Pseudomonadaceae</taxon>
        <taxon>Pseudomonas</taxon>
    </lineage>
</organism>
<proteinExistence type="predicted"/>
<name>A0A383RTP9_9PSED</name>
<accession>A0A383RTP9</accession>
<dbReference type="Gene3D" id="2.180.10.10">
    <property type="entry name" value="RHS repeat-associated core"/>
    <property type="match status" value="1"/>
</dbReference>
<sequence>MASVTRPGDQENTELVCTDAQRSPLNGASRAGLRSMQFAAYGYTAPSTLPVGFKGERLDPITTHYLLGRGYRAYNPVLMRFNSPDGDSPFDKGGLNTYAFVLGDPVNFSDPSGHGIGPFISPQLRTTRPYVTFGKPRTINPQLKSIIVTQGQEVGKPGYDMTTIVGHGTGSTVGGLTPEQLLKGLKKEGIALESGPIHLVSCYGGATAMSGDSRFPATAFGQTLSNMTNKPVITYQSKIINTKTPHPTSPTVEINLLPDQYLDAEPVTFYPETHRSTTSMKGLLKQLTGIRTKK</sequence>